<dbReference type="VEuPathDB" id="PlasmoDB:PocGH01_00138700"/>
<name>A0A1C3KG44_PLAOA</name>
<dbReference type="InterPro" id="IPR008780">
    <property type="entry name" value="Plasmodium_Vir"/>
</dbReference>
<feature type="transmembrane region" description="Helical" evidence="1">
    <location>
        <begin position="256"/>
        <end position="274"/>
    </location>
</feature>
<evidence type="ECO:0000313" key="2">
    <source>
        <dbReference type="EMBL" id="SBT72632.1"/>
    </source>
</evidence>
<gene>
    <name evidence="2" type="primary">PowCR01_000039700</name>
    <name evidence="2" type="ORF">POWCR01_000039700</name>
</gene>
<evidence type="ECO:0000313" key="3">
    <source>
        <dbReference type="Proteomes" id="UP000243200"/>
    </source>
</evidence>
<dbReference type="Pfam" id="PF05795">
    <property type="entry name" value="Plasmodium_Vir"/>
    <property type="match status" value="1"/>
</dbReference>
<dbReference type="OrthoDB" id="10293251at2759"/>
<reference evidence="2 3" key="1">
    <citation type="submission" date="2016-06" db="EMBL/GenBank/DDBJ databases">
        <authorList>
            <consortium name="Pathogen Informatics"/>
        </authorList>
    </citation>
    <scope>NUCLEOTIDE SEQUENCE [LARGE SCALE GENOMIC DNA]</scope>
</reference>
<dbReference type="AlphaFoldDB" id="A0A1C3KG44"/>
<dbReference type="EMBL" id="FLRJ01000093">
    <property type="protein sequence ID" value="SBT72632.1"/>
    <property type="molecule type" value="Genomic_DNA"/>
</dbReference>
<organism evidence="2 3">
    <name type="scientific">Plasmodium ovale</name>
    <name type="common">malaria parasite P. ovale</name>
    <dbReference type="NCBI Taxonomy" id="36330"/>
    <lineage>
        <taxon>Eukaryota</taxon>
        <taxon>Sar</taxon>
        <taxon>Alveolata</taxon>
        <taxon>Apicomplexa</taxon>
        <taxon>Aconoidasida</taxon>
        <taxon>Haemosporida</taxon>
        <taxon>Plasmodiidae</taxon>
        <taxon>Plasmodium</taxon>
        <taxon>Plasmodium (Plasmodium)</taxon>
    </lineage>
</organism>
<sequence length="330" mass="38467">MGFETENEYYDVVHEFPVCKGKLNIYKEKYSSYFKYLCQGMITDYAKKNLHYIEPCEEYLQCLNFLNVHEPSTQKSAYCKFVNYWLNKLFLSIPNNLNNTFKFYNALKERDASNRLFLDICEKEIKNISESEIYNIEVLYNLHYNLNKYISSLSNGNTSNCYYANASVSIYENHINVCRVHYKSAFCKLLNKFKDQYNQNVSPEKKCDKIKTDLSYLYIENKSDKLQASRGHESSLDGYQLSGNASHKLNSPGKSIATAIVMLLLAPFTLLILYKFTPLGHRLRNLLKGKKDLHENSQEFEEITLNNAEFQENSHGDSIYNVCYNTIINS</sequence>
<accession>A0A1C3KG44</accession>
<dbReference type="VEuPathDB" id="PlasmoDB:POWCR01_000039700"/>
<evidence type="ECO:0000256" key="1">
    <source>
        <dbReference type="SAM" id="Phobius"/>
    </source>
</evidence>
<keyword evidence="1" id="KW-1133">Transmembrane helix</keyword>
<proteinExistence type="predicted"/>
<protein>
    <submittedName>
        <fullName evidence="2">PIR protein</fullName>
    </submittedName>
</protein>
<dbReference type="Proteomes" id="UP000243200">
    <property type="component" value="Unassembled WGS sequence"/>
</dbReference>
<keyword evidence="1" id="KW-0812">Transmembrane</keyword>
<keyword evidence="1" id="KW-0472">Membrane</keyword>